<dbReference type="EMBL" id="JNBY01000050">
    <property type="protein sequence ID" value="KDN86985.1"/>
    <property type="molecule type" value="Genomic_DNA"/>
</dbReference>
<dbReference type="Proteomes" id="UP000027178">
    <property type="component" value="Unassembled WGS sequence"/>
</dbReference>
<evidence type="ECO:0000313" key="3">
    <source>
        <dbReference type="Proteomes" id="UP000027178"/>
    </source>
</evidence>
<dbReference type="InterPro" id="IPR002372">
    <property type="entry name" value="PQQ_rpt_dom"/>
</dbReference>
<dbReference type="PATRIC" id="fig|1348663.4.peg.1020"/>
<dbReference type="SUPFAM" id="SSF50998">
    <property type="entry name" value="Quinoprotein alcohol dehydrogenase-like"/>
    <property type="match status" value="1"/>
</dbReference>
<sequence>MVTELWDRVLHQRGEQAALAVTDGSILVHERRTRLVRLDPADGSVAWDVPVRTWPRALVAAGSRVLVLPQDRSALSCLSLATGATRWQADLARFTGHVTVADGAVLTGGWRGYTPLRAFDLTDGRLLWQTPERAVTQRPVAWAGGLLLGDGARAWLIDPRTGHERQSWQLAEAMADADLRGLFTVLDADRCAVRCGPSAVAVLRRTTGRAELLIADENPLHPEAPLLAHGLLWLRRYRTLGGLAVDPADGSTVHRADARIHLARGVLPPASFVTAAGTAVRPDGSTVRLGTRITAVRPLGPGRVLAVTRNSLRAYRL</sequence>
<feature type="domain" description="Pyrrolo-quinoline quinone repeat" evidence="1">
    <location>
        <begin position="59"/>
        <end position="253"/>
    </location>
</feature>
<dbReference type="PANTHER" id="PTHR34512">
    <property type="entry name" value="CELL SURFACE PROTEIN"/>
    <property type="match status" value="1"/>
</dbReference>
<dbReference type="InterPro" id="IPR015943">
    <property type="entry name" value="WD40/YVTN_repeat-like_dom_sf"/>
</dbReference>
<dbReference type="HOGENOM" id="CLU_833230_0_0_11"/>
<reference evidence="2 3" key="1">
    <citation type="submission" date="2014-05" db="EMBL/GenBank/DDBJ databases">
        <title>Draft Genome Sequence of Kitasatospora cheerisanensis KCTC 2395.</title>
        <authorList>
            <person name="Nam D.H."/>
        </authorList>
    </citation>
    <scope>NUCLEOTIDE SEQUENCE [LARGE SCALE GENOMIC DNA]</scope>
    <source>
        <strain evidence="2 3">KCTC 2395</strain>
    </source>
</reference>
<protein>
    <recommendedName>
        <fullName evidence="1">Pyrrolo-quinoline quinone repeat domain-containing protein</fullName>
    </recommendedName>
</protein>
<dbReference type="InterPro" id="IPR011047">
    <property type="entry name" value="Quinoprotein_ADH-like_sf"/>
</dbReference>
<dbReference type="Gene3D" id="2.130.10.10">
    <property type="entry name" value="YVTN repeat-like/Quinoprotein amine dehydrogenase"/>
    <property type="match status" value="1"/>
</dbReference>
<comment type="caution">
    <text evidence="2">The sequence shown here is derived from an EMBL/GenBank/DDBJ whole genome shotgun (WGS) entry which is preliminary data.</text>
</comment>
<dbReference type="Pfam" id="PF13360">
    <property type="entry name" value="PQQ_2"/>
    <property type="match status" value="1"/>
</dbReference>
<name>A0A066Z9Z5_9ACTN</name>
<evidence type="ECO:0000313" key="2">
    <source>
        <dbReference type="EMBL" id="KDN86985.1"/>
    </source>
</evidence>
<organism evidence="2 3">
    <name type="scientific">Kitasatospora cheerisanensis KCTC 2395</name>
    <dbReference type="NCBI Taxonomy" id="1348663"/>
    <lineage>
        <taxon>Bacteria</taxon>
        <taxon>Bacillati</taxon>
        <taxon>Actinomycetota</taxon>
        <taxon>Actinomycetes</taxon>
        <taxon>Kitasatosporales</taxon>
        <taxon>Streptomycetaceae</taxon>
        <taxon>Kitasatospora</taxon>
    </lineage>
</organism>
<gene>
    <name evidence="2" type="ORF">KCH_10700</name>
</gene>
<accession>A0A066Z9Z5</accession>
<keyword evidence="3" id="KW-1185">Reference proteome</keyword>
<dbReference type="SMART" id="SM00564">
    <property type="entry name" value="PQQ"/>
    <property type="match status" value="4"/>
</dbReference>
<dbReference type="eggNOG" id="COG1520">
    <property type="taxonomic scope" value="Bacteria"/>
</dbReference>
<dbReference type="PANTHER" id="PTHR34512:SF30">
    <property type="entry name" value="OUTER MEMBRANE PROTEIN ASSEMBLY FACTOR BAMB"/>
    <property type="match status" value="1"/>
</dbReference>
<dbReference type="RefSeq" id="WP_167574005.1">
    <property type="nucleotide sequence ID" value="NZ_KK853997.1"/>
</dbReference>
<dbReference type="InterPro" id="IPR018391">
    <property type="entry name" value="PQQ_b-propeller_rpt"/>
</dbReference>
<evidence type="ECO:0000259" key="1">
    <source>
        <dbReference type="Pfam" id="PF13360"/>
    </source>
</evidence>
<proteinExistence type="predicted"/>
<dbReference type="AlphaFoldDB" id="A0A066Z9Z5"/>